<dbReference type="SUPFAM" id="SSF81383">
    <property type="entry name" value="F-box domain"/>
    <property type="match status" value="1"/>
</dbReference>
<dbReference type="InterPro" id="IPR001810">
    <property type="entry name" value="F-box_dom"/>
</dbReference>
<protein>
    <recommendedName>
        <fullName evidence="1">F-box domain-containing protein</fullName>
    </recommendedName>
</protein>
<dbReference type="PROSITE" id="PS50181">
    <property type="entry name" value="FBOX"/>
    <property type="match status" value="1"/>
</dbReference>
<dbReference type="Proteomes" id="UP000807504">
    <property type="component" value="Unassembled WGS sequence"/>
</dbReference>
<evidence type="ECO:0000313" key="3">
    <source>
        <dbReference type="Proteomes" id="UP000807504"/>
    </source>
</evidence>
<dbReference type="EMBL" id="JABXBU010000015">
    <property type="protein sequence ID" value="KAF8786868.1"/>
    <property type="molecule type" value="Genomic_DNA"/>
</dbReference>
<proteinExistence type="predicted"/>
<comment type="caution">
    <text evidence="2">The sequence shown here is derived from an EMBL/GenBank/DDBJ whole genome shotgun (WGS) entry which is preliminary data.</text>
</comment>
<feature type="domain" description="F-box" evidence="1">
    <location>
        <begin position="69"/>
        <end position="115"/>
    </location>
</feature>
<gene>
    <name evidence="2" type="ORF">HNY73_008527</name>
</gene>
<evidence type="ECO:0000259" key="1">
    <source>
        <dbReference type="PROSITE" id="PS50181"/>
    </source>
</evidence>
<dbReference type="Gene3D" id="1.20.1280.50">
    <property type="match status" value="1"/>
</dbReference>
<dbReference type="SUPFAM" id="SSF52047">
    <property type="entry name" value="RNI-like"/>
    <property type="match status" value="1"/>
</dbReference>
<dbReference type="PANTHER" id="PTHR20872">
    <property type="match status" value="1"/>
</dbReference>
<dbReference type="Pfam" id="PF12937">
    <property type="entry name" value="F-box-like"/>
    <property type="match status" value="1"/>
</dbReference>
<dbReference type="InterPro" id="IPR032675">
    <property type="entry name" value="LRR_dom_sf"/>
</dbReference>
<reference evidence="2" key="2">
    <citation type="submission" date="2020-06" db="EMBL/GenBank/DDBJ databases">
        <authorList>
            <person name="Sheffer M."/>
        </authorList>
    </citation>
    <scope>NUCLEOTIDE SEQUENCE</scope>
</reference>
<dbReference type="InterPro" id="IPR036047">
    <property type="entry name" value="F-box-like_dom_sf"/>
</dbReference>
<accession>A0A8T0F9A4</accession>
<organism evidence="2 3">
    <name type="scientific">Argiope bruennichi</name>
    <name type="common">Wasp spider</name>
    <name type="synonym">Aranea bruennichi</name>
    <dbReference type="NCBI Taxonomy" id="94029"/>
    <lineage>
        <taxon>Eukaryota</taxon>
        <taxon>Metazoa</taxon>
        <taxon>Ecdysozoa</taxon>
        <taxon>Arthropoda</taxon>
        <taxon>Chelicerata</taxon>
        <taxon>Arachnida</taxon>
        <taxon>Araneae</taxon>
        <taxon>Araneomorphae</taxon>
        <taxon>Entelegynae</taxon>
        <taxon>Araneoidea</taxon>
        <taxon>Araneidae</taxon>
        <taxon>Argiope</taxon>
    </lineage>
</organism>
<sequence length="522" mass="60619">MSSSEENNLFDIEDVNANVVNNDSSDSFDSLYSSEDSIGITRGTSQHGFCIPVITITSDDEDEQVSELEKDWAALPSLAIENIYSFLSRIDQSRMSQVCSRWANDFNSPCLWKTMKFYLPEQDYSSEIYPEVRFARKYASMFRHVEITCKRVRTHLIRVIWKQLKLFLQALESSSQLASIKFFKMKNYFRHLDDILYEDLFKTIINLFNSQKNLKTVVLEESRFSKTEGLDVLKAIFHSESNTIRNLTLRGFVNEAAYTELNSQYWANLSEVCSRIANVQSLEVDYTQIFEEIINCLYEKLSSGEYQIDKKKPSTSILNIYCEDKGQSGFKGILPETWRYLKNVFPNMKVKMDVTVNHNLNTEMEKFLVKGIPLQALDFRFGKISTSSRIDISDLFVHLKSCKYQYHLETLNILWMPSIADFIGSVIPFVQSCKKLETFHLHAEYTPIGIENVLKAFLENLPASLKSITLWFNNLQEDEDDDNLRKLSEEYYVLFNSQSIEFFLVVDPCRRLRGRTPNITVP</sequence>
<reference evidence="2" key="1">
    <citation type="journal article" date="2020" name="bioRxiv">
        <title>Chromosome-level reference genome of the European wasp spider Argiope bruennichi: a resource for studies on range expansion and evolutionary adaptation.</title>
        <authorList>
            <person name="Sheffer M.M."/>
            <person name="Hoppe A."/>
            <person name="Krehenwinkel H."/>
            <person name="Uhl G."/>
            <person name="Kuss A.W."/>
            <person name="Jensen L."/>
            <person name="Jensen C."/>
            <person name="Gillespie R.G."/>
            <person name="Hoff K.J."/>
            <person name="Prost S."/>
        </authorList>
    </citation>
    <scope>NUCLEOTIDE SEQUENCE</scope>
</reference>
<name>A0A8T0F9A4_ARGBR</name>
<dbReference type="Gene3D" id="3.80.10.10">
    <property type="entry name" value="Ribonuclease Inhibitor"/>
    <property type="match status" value="1"/>
</dbReference>
<dbReference type="PANTHER" id="PTHR20872:SF1">
    <property type="entry name" value="F-BOX DOMAIN-CONTAINING PROTEIN"/>
    <property type="match status" value="1"/>
</dbReference>
<keyword evidence="3" id="KW-1185">Reference proteome</keyword>
<dbReference type="AlphaFoldDB" id="A0A8T0F9A4"/>
<evidence type="ECO:0000313" key="2">
    <source>
        <dbReference type="EMBL" id="KAF8786868.1"/>
    </source>
</evidence>